<reference evidence="1" key="1">
    <citation type="submission" date="2017-05" db="UniProtKB">
        <authorList>
            <consortium name="EnsemblMetazoa"/>
        </authorList>
    </citation>
    <scope>IDENTIFICATION</scope>
</reference>
<dbReference type="AlphaFoldDB" id="A0A1X7V8P1"/>
<evidence type="ECO:0000313" key="1">
    <source>
        <dbReference type="EnsemblMetazoa" id="Aqu2.1.36358_001"/>
    </source>
</evidence>
<accession>A0A1X7V8P1</accession>
<dbReference type="InParanoid" id="A0A1X7V8P1"/>
<organism evidence="1">
    <name type="scientific">Amphimedon queenslandica</name>
    <name type="common">Sponge</name>
    <dbReference type="NCBI Taxonomy" id="400682"/>
    <lineage>
        <taxon>Eukaryota</taxon>
        <taxon>Metazoa</taxon>
        <taxon>Porifera</taxon>
        <taxon>Demospongiae</taxon>
        <taxon>Heteroscleromorpha</taxon>
        <taxon>Haplosclerida</taxon>
        <taxon>Niphatidae</taxon>
        <taxon>Amphimedon</taxon>
    </lineage>
</organism>
<protein>
    <submittedName>
        <fullName evidence="1">Uncharacterized protein</fullName>
    </submittedName>
</protein>
<sequence>MQLFDEQICSLRNRHFYMKYSEYHGSLLQDHFAITYGIAKNSIFNASKFFHSADGLPLDCIYDILEGVAPFSVNLLLATFIPEKKYFTLEEFNDQFRNFPFGLCQLEKQATTSSASFTSTYKTLRQSDCPRRLQ</sequence>
<name>A0A1X7V8P1_AMPQE</name>
<dbReference type="EnsemblMetazoa" id="Aqu2.1.36358_001">
    <property type="protein sequence ID" value="Aqu2.1.36358_001"/>
    <property type="gene ID" value="Aqu2.1.36358"/>
</dbReference>
<proteinExistence type="predicted"/>